<gene>
    <name evidence="2" type="ORF">GCM10023320_36640</name>
</gene>
<evidence type="ECO:0000313" key="3">
    <source>
        <dbReference type="Proteomes" id="UP001500804"/>
    </source>
</evidence>
<feature type="region of interest" description="Disordered" evidence="1">
    <location>
        <begin position="32"/>
        <end position="74"/>
    </location>
</feature>
<name>A0ABP9NK38_9PSEU</name>
<keyword evidence="3" id="KW-1185">Reference proteome</keyword>
<comment type="caution">
    <text evidence="2">The sequence shown here is derived from an EMBL/GenBank/DDBJ whole genome shotgun (WGS) entry which is preliminary data.</text>
</comment>
<proteinExistence type="predicted"/>
<reference evidence="3" key="1">
    <citation type="journal article" date="2019" name="Int. J. Syst. Evol. Microbiol.">
        <title>The Global Catalogue of Microorganisms (GCM) 10K type strain sequencing project: providing services to taxonomists for standard genome sequencing and annotation.</title>
        <authorList>
            <consortium name="The Broad Institute Genomics Platform"/>
            <consortium name="The Broad Institute Genome Sequencing Center for Infectious Disease"/>
            <person name="Wu L."/>
            <person name="Ma J."/>
        </authorList>
    </citation>
    <scope>NUCLEOTIDE SEQUENCE [LARGE SCALE GENOMIC DNA]</scope>
    <source>
        <strain evidence="3">JCM 18302</strain>
    </source>
</reference>
<dbReference type="Proteomes" id="UP001500804">
    <property type="component" value="Unassembled WGS sequence"/>
</dbReference>
<sequence>MPPASDTTSGRLATANNARISDAVIPAVRAANRSVGSGRGAPAAAAAPAPAGTASNGDGGVAGCGTVDLPDPLR</sequence>
<protein>
    <submittedName>
        <fullName evidence="2">Uncharacterized protein</fullName>
    </submittedName>
</protein>
<organism evidence="2 3">
    <name type="scientific">Pseudonocardia adelaidensis</name>
    <dbReference type="NCBI Taxonomy" id="648754"/>
    <lineage>
        <taxon>Bacteria</taxon>
        <taxon>Bacillati</taxon>
        <taxon>Actinomycetota</taxon>
        <taxon>Actinomycetes</taxon>
        <taxon>Pseudonocardiales</taxon>
        <taxon>Pseudonocardiaceae</taxon>
        <taxon>Pseudonocardia</taxon>
    </lineage>
</organism>
<evidence type="ECO:0000313" key="2">
    <source>
        <dbReference type="EMBL" id="GAA5124044.1"/>
    </source>
</evidence>
<feature type="compositionally biased region" description="Low complexity" evidence="1">
    <location>
        <begin position="41"/>
        <end position="51"/>
    </location>
</feature>
<evidence type="ECO:0000256" key="1">
    <source>
        <dbReference type="SAM" id="MobiDB-lite"/>
    </source>
</evidence>
<dbReference type="EMBL" id="BAABJO010000012">
    <property type="protein sequence ID" value="GAA5124044.1"/>
    <property type="molecule type" value="Genomic_DNA"/>
</dbReference>
<accession>A0ABP9NK38</accession>